<dbReference type="Pfam" id="PF07690">
    <property type="entry name" value="MFS_1"/>
    <property type="match status" value="1"/>
</dbReference>
<feature type="transmembrane region" description="Helical" evidence="6">
    <location>
        <begin position="302"/>
        <end position="322"/>
    </location>
</feature>
<sequence length="337" mass="36809">MLTPIITGKTDVDLGRRAPFYLAGGFTAVCTVVLFFFLEETAFRREDQNGAVDLALPSPPPNVEYSEDQQKAGFQVDGAIERQESPSEHVVSKIPTFAMANLALFSGRYSHASFIKLVLRPVLLCAHPAVFWGAATTGLITAWSVMLATVIAAIFAFSSPAVVGYIYIGPTLGALISLPLSGLSSDYLASRLTRRYAVYEPEYRLLLVLPFAITATIGLFGFGHTTKMHRVVPATFAGFVVSSVCFSAVAASTYIADAYKSLDVDCFIAFLLVKNLLAYALTVKGFDWLIEDGVVKMFNICGATQLGVCALAILMFIFGKVIRQWSAKSRFWQYIFH</sequence>
<evidence type="ECO:0008006" key="9">
    <source>
        <dbReference type="Google" id="ProtNLM"/>
    </source>
</evidence>
<keyword evidence="4 6" id="KW-1133">Transmembrane helix</keyword>
<keyword evidence="8" id="KW-1185">Reference proteome</keyword>
<dbReference type="eggNOG" id="KOG0255">
    <property type="taxonomic scope" value="Eukaryota"/>
</dbReference>
<feature type="transmembrane region" description="Helical" evidence="6">
    <location>
        <begin position="162"/>
        <end position="183"/>
    </location>
</feature>
<evidence type="ECO:0000256" key="6">
    <source>
        <dbReference type="SAM" id="Phobius"/>
    </source>
</evidence>
<evidence type="ECO:0000313" key="8">
    <source>
        <dbReference type="Proteomes" id="UP000013776"/>
    </source>
</evidence>
<feature type="transmembrane region" description="Helical" evidence="6">
    <location>
        <begin position="129"/>
        <end position="156"/>
    </location>
</feature>
<keyword evidence="2" id="KW-0813">Transport</keyword>
<dbReference type="InterPro" id="IPR036259">
    <property type="entry name" value="MFS_trans_sf"/>
</dbReference>
<dbReference type="GO" id="GO:0022857">
    <property type="term" value="F:transmembrane transporter activity"/>
    <property type="evidence" value="ECO:0007669"/>
    <property type="project" value="InterPro"/>
</dbReference>
<reference evidence="7 8" key="1">
    <citation type="journal article" date="2013" name="MBio">
        <title>Genome sequencing of the plant pathogen Taphrina deformans, the causal agent of peach leaf curl.</title>
        <authorList>
            <person name="Cisse O.H."/>
            <person name="Almeida J.M.G.C.F."/>
            <person name="Fonseca A."/>
            <person name="Kumar A.A."/>
            <person name="Salojaervi J."/>
            <person name="Overmyer K."/>
            <person name="Hauser P.M."/>
            <person name="Pagni M."/>
        </authorList>
    </citation>
    <scope>NUCLEOTIDE SEQUENCE [LARGE SCALE GENOMIC DNA]</scope>
    <source>
        <strain evidence="8">PYCC 5710 / ATCC 11124 / CBS 356.35 / IMI 108563 / JCM 9778 / NBRC 8474</strain>
    </source>
</reference>
<dbReference type="STRING" id="1097556.R4XKC6"/>
<feature type="transmembrane region" description="Helical" evidence="6">
    <location>
        <begin position="234"/>
        <end position="255"/>
    </location>
</feature>
<accession>R4XKC6</accession>
<dbReference type="Proteomes" id="UP000013776">
    <property type="component" value="Unassembled WGS sequence"/>
</dbReference>
<dbReference type="GO" id="GO:0005886">
    <property type="term" value="C:plasma membrane"/>
    <property type="evidence" value="ECO:0007669"/>
    <property type="project" value="TreeGrafter"/>
</dbReference>
<gene>
    <name evidence="7" type="ORF">TAPDE_005475</name>
</gene>
<feature type="transmembrane region" description="Helical" evidence="6">
    <location>
        <begin position="203"/>
        <end position="222"/>
    </location>
</feature>
<dbReference type="PANTHER" id="PTHR23502:SF29">
    <property type="entry name" value="TRANSPORTER, PUTATIVE (AFU_ORTHOLOGUE AFUA_6G06680)-RELATED"/>
    <property type="match status" value="1"/>
</dbReference>
<feature type="transmembrane region" description="Helical" evidence="6">
    <location>
        <begin position="20"/>
        <end position="38"/>
    </location>
</feature>
<evidence type="ECO:0000256" key="2">
    <source>
        <dbReference type="ARBA" id="ARBA00022448"/>
    </source>
</evidence>
<comment type="subcellular location">
    <subcellularLocation>
        <location evidence="1">Membrane</location>
        <topology evidence="1">Multi-pass membrane protein</topology>
    </subcellularLocation>
</comment>
<proteinExistence type="predicted"/>
<organism evidence="7 8">
    <name type="scientific">Taphrina deformans (strain PYCC 5710 / ATCC 11124 / CBS 356.35 / IMI 108563 / JCM 9778 / NBRC 8474)</name>
    <name type="common">Peach leaf curl fungus</name>
    <name type="synonym">Lalaria deformans</name>
    <dbReference type="NCBI Taxonomy" id="1097556"/>
    <lineage>
        <taxon>Eukaryota</taxon>
        <taxon>Fungi</taxon>
        <taxon>Dikarya</taxon>
        <taxon>Ascomycota</taxon>
        <taxon>Taphrinomycotina</taxon>
        <taxon>Taphrinomycetes</taxon>
        <taxon>Taphrinales</taxon>
        <taxon>Taphrinaceae</taxon>
        <taxon>Taphrina</taxon>
    </lineage>
</organism>
<dbReference type="OrthoDB" id="2585655at2759"/>
<evidence type="ECO:0000256" key="1">
    <source>
        <dbReference type="ARBA" id="ARBA00004141"/>
    </source>
</evidence>
<dbReference type="PANTHER" id="PTHR23502">
    <property type="entry name" value="MAJOR FACILITATOR SUPERFAMILY"/>
    <property type="match status" value="1"/>
</dbReference>
<dbReference type="Gene3D" id="1.20.1250.20">
    <property type="entry name" value="MFS general substrate transporter like domains"/>
    <property type="match status" value="1"/>
</dbReference>
<name>R4XKC6_TAPDE</name>
<evidence type="ECO:0000256" key="4">
    <source>
        <dbReference type="ARBA" id="ARBA00022989"/>
    </source>
</evidence>
<protein>
    <recommendedName>
        <fullName evidence="9">MFS transporter</fullName>
    </recommendedName>
</protein>
<feature type="transmembrane region" description="Helical" evidence="6">
    <location>
        <begin position="262"/>
        <end position="282"/>
    </location>
</feature>
<dbReference type="InterPro" id="IPR011701">
    <property type="entry name" value="MFS"/>
</dbReference>
<keyword evidence="3 6" id="KW-0812">Transmembrane</keyword>
<keyword evidence="5 6" id="KW-0472">Membrane</keyword>
<evidence type="ECO:0000313" key="7">
    <source>
        <dbReference type="EMBL" id="CCG84913.1"/>
    </source>
</evidence>
<dbReference type="SUPFAM" id="SSF103473">
    <property type="entry name" value="MFS general substrate transporter"/>
    <property type="match status" value="1"/>
</dbReference>
<comment type="caution">
    <text evidence="7">The sequence shown here is derived from an EMBL/GenBank/DDBJ whole genome shotgun (WGS) entry which is preliminary data.</text>
</comment>
<evidence type="ECO:0000256" key="3">
    <source>
        <dbReference type="ARBA" id="ARBA00022692"/>
    </source>
</evidence>
<evidence type="ECO:0000256" key="5">
    <source>
        <dbReference type="ARBA" id="ARBA00023136"/>
    </source>
</evidence>
<dbReference type="AlphaFoldDB" id="R4XKC6"/>
<dbReference type="EMBL" id="CAHR02000346">
    <property type="protein sequence ID" value="CCG84913.1"/>
    <property type="molecule type" value="Genomic_DNA"/>
</dbReference>